<reference evidence="2" key="1">
    <citation type="submission" date="2016-11" db="EMBL/GenBank/DDBJ databases">
        <authorList>
            <person name="Varghese N."/>
            <person name="Submissions S."/>
        </authorList>
    </citation>
    <scope>NUCLEOTIDE SEQUENCE [LARGE SCALE GENOMIC DNA]</scope>
    <source>
        <strain evidence="2">DSM 19514</strain>
    </source>
</reference>
<accession>A0A1M4S4G2</accession>
<dbReference type="SUPFAM" id="SSF81301">
    <property type="entry name" value="Nucleotidyltransferase"/>
    <property type="match status" value="1"/>
</dbReference>
<dbReference type="OrthoDB" id="3212051at2"/>
<gene>
    <name evidence="1" type="ORF">SAMN02745225_00011</name>
</gene>
<dbReference type="RefSeq" id="WP_072787516.1">
    <property type="nucleotide sequence ID" value="NZ_FQUL01000001.1"/>
</dbReference>
<dbReference type="EMBL" id="FQUL01000001">
    <property type="protein sequence ID" value="SHE27069.1"/>
    <property type="molecule type" value="Genomic_DNA"/>
</dbReference>
<organism evidence="1 2">
    <name type="scientific">Ferrithrix thermotolerans DSM 19514</name>
    <dbReference type="NCBI Taxonomy" id="1121881"/>
    <lineage>
        <taxon>Bacteria</taxon>
        <taxon>Bacillati</taxon>
        <taxon>Actinomycetota</taxon>
        <taxon>Acidimicrobiia</taxon>
        <taxon>Acidimicrobiales</taxon>
        <taxon>Acidimicrobiaceae</taxon>
        <taxon>Ferrithrix</taxon>
    </lineage>
</organism>
<protein>
    <recommendedName>
        <fullName evidence="3">Nucleotidyltransferase family protein</fullName>
    </recommendedName>
</protein>
<dbReference type="InterPro" id="IPR043519">
    <property type="entry name" value="NT_sf"/>
</dbReference>
<proteinExistence type="predicted"/>
<name>A0A1M4S4G2_9ACTN</name>
<dbReference type="Proteomes" id="UP000184295">
    <property type="component" value="Unassembled WGS sequence"/>
</dbReference>
<keyword evidence="2" id="KW-1185">Reference proteome</keyword>
<sequence>MTWDEDLVVELRNRGIRFVLIGSLAARWQGVPLDLTDVDILISTEKENVEKLSTALSQLGFKRGGSKWTWGMKPGDVSATVGRQPITVFLRSDNEVLEELDVMTYMAGVGRYENVVASGKTIQIGNVSVAIAAVEAIKRSKESLNRPKDQDHIAAISRWEAQQKAI</sequence>
<evidence type="ECO:0008006" key="3">
    <source>
        <dbReference type="Google" id="ProtNLM"/>
    </source>
</evidence>
<dbReference type="AlphaFoldDB" id="A0A1M4S4G2"/>
<evidence type="ECO:0000313" key="1">
    <source>
        <dbReference type="EMBL" id="SHE27069.1"/>
    </source>
</evidence>
<evidence type="ECO:0000313" key="2">
    <source>
        <dbReference type="Proteomes" id="UP000184295"/>
    </source>
</evidence>
<dbReference type="Gene3D" id="3.30.460.40">
    <property type="match status" value="1"/>
</dbReference>